<keyword evidence="1" id="KW-0614">Plasmid</keyword>
<dbReference type="KEGG" id="bdu:BDU_1056"/>
<proteinExistence type="predicted"/>
<reference evidence="1 2" key="1">
    <citation type="journal article" date="2008" name="PLoS Genet.">
        <title>The genome of Borrelia recurrentis, the agent of deadly louse-borne relapsing fever, is a degraded subset of tick-borne Borrelia duttonii.</title>
        <authorList>
            <person name="Lescot M."/>
            <person name="Audic S."/>
            <person name="Robert C."/>
            <person name="Nguyen T.T."/>
            <person name="Blanc G."/>
            <person name="Cutler S.J."/>
            <person name="Wincker P."/>
            <person name="Couloux A."/>
            <person name="Claverie J.-M."/>
            <person name="Raoult D."/>
            <person name="Drancourt M."/>
        </authorList>
    </citation>
    <scope>NUCLEOTIDE SEQUENCE [LARGE SCALE GENOMIC DNA]</scope>
    <source>
        <strain evidence="1 2">Ly</strain>
    </source>
</reference>
<gene>
    <name evidence="1" type="ordered locus">BDU_1056</name>
</gene>
<dbReference type="OrthoDB" id="9958460at2"/>
<dbReference type="Proteomes" id="UP000000611">
    <property type="component" value="Plasmid pl165"/>
</dbReference>
<protein>
    <submittedName>
        <fullName evidence="1">Lipoprotein</fullName>
    </submittedName>
</protein>
<keyword evidence="1" id="KW-0449">Lipoprotein</keyword>
<dbReference type="AlphaFoldDB" id="B5RNB6"/>
<dbReference type="Gene3D" id="1.10.3160.10">
    <property type="entry name" value="Bbcrasp-1"/>
    <property type="match status" value="1"/>
</dbReference>
<evidence type="ECO:0000313" key="1">
    <source>
        <dbReference type="EMBL" id="ACH93852.1"/>
    </source>
</evidence>
<name>B5RNB6_BORDL</name>
<organism evidence="1 2">
    <name type="scientific">Borrelia duttonii (strain Ly)</name>
    <dbReference type="NCBI Taxonomy" id="412419"/>
    <lineage>
        <taxon>Bacteria</taxon>
        <taxon>Pseudomonadati</taxon>
        <taxon>Spirochaetota</taxon>
        <taxon>Spirochaetia</taxon>
        <taxon>Spirochaetales</taxon>
        <taxon>Borreliaceae</taxon>
        <taxon>Borrelia</taxon>
    </lineage>
</organism>
<dbReference type="PROSITE" id="PS51257">
    <property type="entry name" value="PROKAR_LIPOPROTEIN"/>
    <property type="match status" value="1"/>
</dbReference>
<keyword evidence="2" id="KW-1185">Reference proteome</keyword>
<dbReference type="EMBL" id="CP000979">
    <property type="protein sequence ID" value="ACH93852.1"/>
    <property type="molecule type" value="Genomic_DNA"/>
</dbReference>
<sequence length="265" mass="30348">MIRIYVLIFMFYILNLFLACKVHNDSADDVVVMNFDDLSQSGNTSAPSQLPPIRYKYPQANVVYDQLMKSLHALKSSYSENRDAFLSVKLQFDNGIFGIYDMDFSDDEAKDDVYSSLKYNSLIIANLKRVIETLISANHKDIALILLYRLRASAIYVREVIDEDYGIFSQDNLSMMRCSNNIAGINLIKSYLDEMLKLRNTIVDEVKNMLSGAIDVINDNDKFLLKLNLITGSQGYIREMINGLKSLRYLRVALEEELDNLKLCL</sequence>
<dbReference type="RefSeq" id="WP_012539395.1">
    <property type="nucleotide sequence ID" value="NC_011247.1"/>
</dbReference>
<dbReference type="HOGENOM" id="CLU_1021831_0_0_12"/>
<evidence type="ECO:0000313" key="2">
    <source>
        <dbReference type="Proteomes" id="UP000000611"/>
    </source>
</evidence>
<geneLocation type="plasmid" evidence="1 2">
    <name>pl165</name>
</geneLocation>
<accession>B5RNB6</accession>